<reference evidence="2 3" key="1">
    <citation type="submission" date="2019-11" db="EMBL/GenBank/DDBJ databases">
        <title>Comparative genomics of hydrocarbon-degrading Desulfosarcina strains.</title>
        <authorList>
            <person name="Watanabe M."/>
            <person name="Kojima H."/>
            <person name="Fukui M."/>
        </authorList>
    </citation>
    <scope>NUCLEOTIDE SEQUENCE [LARGE SCALE GENOMIC DNA]</scope>
    <source>
        <strain evidence="2 3">PP31</strain>
    </source>
</reference>
<proteinExistence type="predicted"/>
<keyword evidence="1" id="KW-1133">Transmembrane helix</keyword>
<keyword evidence="1" id="KW-0472">Membrane</keyword>
<feature type="transmembrane region" description="Helical" evidence="1">
    <location>
        <begin position="12"/>
        <end position="30"/>
    </location>
</feature>
<evidence type="ECO:0000313" key="2">
    <source>
        <dbReference type="EMBL" id="BBO79101.1"/>
    </source>
</evidence>
<keyword evidence="3" id="KW-1185">Reference proteome</keyword>
<name>A0A5K7ZH20_9BACT</name>
<dbReference type="KEGG" id="dwd:DSCW_65180"/>
<dbReference type="AlphaFoldDB" id="A0A5K7ZH20"/>
<dbReference type="OrthoDB" id="9779692at2"/>
<feature type="transmembrane region" description="Helical" evidence="1">
    <location>
        <begin position="196"/>
        <end position="219"/>
    </location>
</feature>
<sequence length="228" mass="25547">MIAHKKKFTTGLVLIAMFIVILVAIFMPLFNGHNGLEYLDNLYNSISKGSAYYIDSVRTEVQSLEQSDLTVNLTMASEVQAQQTVSLFMKAGAQVGQEGNQLTVTGNMAKILGYCLDDAQLMYDNDGAAVSAKYGYAEKAALYNWWSALKSMDFSLKKQKQFKAAKIADMVKAKAVETAYNYYGIEAQNISDRFGVVLFSLIFYVVYTLWYGFGIMDLFEGWGLRLEH</sequence>
<gene>
    <name evidence="2" type="ORF">DSCW_65180</name>
</gene>
<protein>
    <submittedName>
        <fullName evidence="2">Uncharacterized protein</fullName>
    </submittedName>
</protein>
<evidence type="ECO:0000313" key="3">
    <source>
        <dbReference type="Proteomes" id="UP000427769"/>
    </source>
</evidence>
<evidence type="ECO:0000256" key="1">
    <source>
        <dbReference type="SAM" id="Phobius"/>
    </source>
</evidence>
<organism evidence="2 3">
    <name type="scientific">Desulfosarcina widdelii</name>
    <dbReference type="NCBI Taxonomy" id="947919"/>
    <lineage>
        <taxon>Bacteria</taxon>
        <taxon>Pseudomonadati</taxon>
        <taxon>Thermodesulfobacteriota</taxon>
        <taxon>Desulfobacteria</taxon>
        <taxon>Desulfobacterales</taxon>
        <taxon>Desulfosarcinaceae</taxon>
        <taxon>Desulfosarcina</taxon>
    </lineage>
</organism>
<dbReference type="Proteomes" id="UP000427769">
    <property type="component" value="Chromosome"/>
</dbReference>
<dbReference type="EMBL" id="AP021875">
    <property type="protein sequence ID" value="BBO79101.1"/>
    <property type="molecule type" value="Genomic_DNA"/>
</dbReference>
<accession>A0A5K7ZH20</accession>
<dbReference type="RefSeq" id="WP_155307665.1">
    <property type="nucleotide sequence ID" value="NZ_AP021875.1"/>
</dbReference>
<keyword evidence="1" id="KW-0812">Transmembrane</keyword>